<keyword evidence="3" id="KW-1185">Reference proteome</keyword>
<dbReference type="AlphaFoldDB" id="A0A8H4P3L8"/>
<dbReference type="InterPro" id="IPR052897">
    <property type="entry name" value="Sec-Metab_Biosynth_Hydrolase"/>
</dbReference>
<dbReference type="PANTHER" id="PTHR37017:SF11">
    <property type="entry name" value="ESTERASE_LIPASE_THIOESTERASE DOMAIN-CONTAINING PROTEIN"/>
    <property type="match status" value="1"/>
</dbReference>
<dbReference type="OrthoDB" id="1263307at2759"/>
<reference evidence="2" key="1">
    <citation type="submission" date="2020-01" db="EMBL/GenBank/DDBJ databases">
        <title>Identification and distribution of gene clusters putatively required for synthesis of sphingolipid metabolism inhibitors in phylogenetically diverse species of the filamentous fungus Fusarium.</title>
        <authorList>
            <person name="Kim H.-S."/>
            <person name="Busman M."/>
            <person name="Brown D.W."/>
            <person name="Divon H."/>
            <person name="Uhlig S."/>
            <person name="Proctor R.H."/>
        </authorList>
    </citation>
    <scope>NUCLEOTIDE SEQUENCE</scope>
    <source>
        <strain evidence="2">NRRL 53441</strain>
    </source>
</reference>
<dbReference type="Pfam" id="PF12697">
    <property type="entry name" value="Abhydrolase_6"/>
    <property type="match status" value="1"/>
</dbReference>
<dbReference type="PANTHER" id="PTHR37017">
    <property type="entry name" value="AB HYDROLASE-1 DOMAIN-CONTAINING PROTEIN-RELATED"/>
    <property type="match status" value="1"/>
</dbReference>
<gene>
    <name evidence="2" type="ORF">F53441_9297</name>
</gene>
<dbReference type="SUPFAM" id="SSF53474">
    <property type="entry name" value="alpha/beta-Hydrolases"/>
    <property type="match status" value="1"/>
</dbReference>
<dbReference type="EMBL" id="JAADJG010000414">
    <property type="protein sequence ID" value="KAF4447152.1"/>
    <property type="molecule type" value="Genomic_DNA"/>
</dbReference>
<evidence type="ECO:0000313" key="3">
    <source>
        <dbReference type="Proteomes" id="UP000605986"/>
    </source>
</evidence>
<protein>
    <recommendedName>
        <fullName evidence="1">AB hydrolase-1 domain-containing protein</fullName>
    </recommendedName>
</protein>
<dbReference type="Gene3D" id="3.40.50.1820">
    <property type="entry name" value="alpha/beta hydrolase"/>
    <property type="match status" value="1"/>
</dbReference>
<proteinExistence type="predicted"/>
<dbReference type="InterPro" id="IPR000073">
    <property type="entry name" value="AB_hydrolase_1"/>
</dbReference>
<accession>A0A8H4P3L8</accession>
<sequence>MKVKKARHPDKYLRHILRPGSLQAFDYTKDGSYEYFIRITDQRTWKDPEEYASVIERACPDHTTQIAILIGIPEGAVLDGTIKPALIIVPGNFSLPRFWSAIQQSVQKQGYPVEVVGLQSSREQRVDPAPGLAEDVKEATSVLNKHIDQGKDVVLLMHSYGGMVGTEATRGLSRIEREKAGLKGGIVRLVFLAAVFAPPGKSTRGLYKANPGRYPSHDGDWLVCDEDTAMCFYSDLTKEQGLHLAQAATKVSQAVRVFSDEQTYDGFHKLIPSSYILTLKDILVPEPAQRQFISRLEENGERSVPVVEIDTAHSPHQTDPPLLMKVLDKILEVEEKEG</sequence>
<name>A0A8H4P3L8_9HYPO</name>
<evidence type="ECO:0000259" key="1">
    <source>
        <dbReference type="Pfam" id="PF12697"/>
    </source>
</evidence>
<comment type="caution">
    <text evidence="2">The sequence shown here is derived from an EMBL/GenBank/DDBJ whole genome shotgun (WGS) entry which is preliminary data.</text>
</comment>
<evidence type="ECO:0000313" key="2">
    <source>
        <dbReference type="EMBL" id="KAF4447152.1"/>
    </source>
</evidence>
<feature type="domain" description="AB hydrolase-1" evidence="1">
    <location>
        <begin position="86"/>
        <end position="320"/>
    </location>
</feature>
<organism evidence="2 3">
    <name type="scientific">Fusarium austroafricanum</name>
    <dbReference type="NCBI Taxonomy" id="2364996"/>
    <lineage>
        <taxon>Eukaryota</taxon>
        <taxon>Fungi</taxon>
        <taxon>Dikarya</taxon>
        <taxon>Ascomycota</taxon>
        <taxon>Pezizomycotina</taxon>
        <taxon>Sordariomycetes</taxon>
        <taxon>Hypocreomycetidae</taxon>
        <taxon>Hypocreales</taxon>
        <taxon>Nectriaceae</taxon>
        <taxon>Fusarium</taxon>
        <taxon>Fusarium concolor species complex</taxon>
    </lineage>
</organism>
<dbReference type="Proteomes" id="UP000605986">
    <property type="component" value="Unassembled WGS sequence"/>
</dbReference>
<dbReference type="InterPro" id="IPR029058">
    <property type="entry name" value="AB_hydrolase_fold"/>
</dbReference>